<accession>A0A1F7RR52</accession>
<dbReference type="GO" id="GO:0009055">
    <property type="term" value="F:electron transfer activity"/>
    <property type="evidence" value="ECO:0007669"/>
    <property type="project" value="InterPro"/>
</dbReference>
<feature type="domain" description="Cytochrome c" evidence="5">
    <location>
        <begin position="321"/>
        <end position="405"/>
    </location>
</feature>
<feature type="domain" description="Cytochrome c" evidence="5">
    <location>
        <begin position="131"/>
        <end position="215"/>
    </location>
</feature>
<keyword evidence="1 4" id="KW-0349">Heme</keyword>
<evidence type="ECO:0000256" key="1">
    <source>
        <dbReference type="ARBA" id="ARBA00022617"/>
    </source>
</evidence>
<evidence type="ECO:0000256" key="2">
    <source>
        <dbReference type="ARBA" id="ARBA00022723"/>
    </source>
</evidence>
<evidence type="ECO:0000313" key="6">
    <source>
        <dbReference type="EMBL" id="OGL43628.1"/>
    </source>
</evidence>
<dbReference type="InterPro" id="IPR036909">
    <property type="entry name" value="Cyt_c-like_dom_sf"/>
</dbReference>
<evidence type="ECO:0000256" key="3">
    <source>
        <dbReference type="ARBA" id="ARBA00023004"/>
    </source>
</evidence>
<evidence type="ECO:0000313" key="7">
    <source>
        <dbReference type="Proteomes" id="UP000178435"/>
    </source>
</evidence>
<feature type="domain" description="Cytochrome c" evidence="5">
    <location>
        <begin position="40"/>
        <end position="125"/>
    </location>
</feature>
<dbReference type="GO" id="GO:0046872">
    <property type="term" value="F:metal ion binding"/>
    <property type="evidence" value="ECO:0007669"/>
    <property type="project" value="UniProtKB-KW"/>
</dbReference>
<dbReference type="Proteomes" id="UP000178435">
    <property type="component" value="Unassembled WGS sequence"/>
</dbReference>
<dbReference type="InterPro" id="IPR009056">
    <property type="entry name" value="Cyt_c-like_dom"/>
</dbReference>
<gene>
    <name evidence="6" type="ORF">A2149_06330</name>
</gene>
<comment type="caution">
    <text evidence="6">The sequence shown here is derived from an EMBL/GenBank/DDBJ whole genome shotgun (WGS) entry which is preliminary data.</text>
</comment>
<dbReference type="EMBL" id="MGDF01000181">
    <property type="protein sequence ID" value="OGL43628.1"/>
    <property type="molecule type" value="Genomic_DNA"/>
</dbReference>
<evidence type="ECO:0000259" key="5">
    <source>
        <dbReference type="PROSITE" id="PS51007"/>
    </source>
</evidence>
<dbReference type="GO" id="GO:0020037">
    <property type="term" value="F:heme binding"/>
    <property type="evidence" value="ECO:0007669"/>
    <property type="project" value="InterPro"/>
</dbReference>
<dbReference type="PANTHER" id="PTHR33546:SF1">
    <property type="entry name" value="LARGE, MULTIFUNCTIONAL SECRETED PROTEIN"/>
    <property type="match status" value="1"/>
</dbReference>
<dbReference type="PANTHER" id="PTHR33546">
    <property type="entry name" value="LARGE, MULTIFUNCTIONAL SECRETED PROTEIN-RELATED"/>
    <property type="match status" value="1"/>
</dbReference>
<dbReference type="AlphaFoldDB" id="A0A1F7RR52"/>
<reference evidence="6 7" key="1">
    <citation type="journal article" date="2016" name="Nat. Commun.">
        <title>Thousands of microbial genomes shed light on interconnected biogeochemical processes in an aquifer system.</title>
        <authorList>
            <person name="Anantharaman K."/>
            <person name="Brown C.T."/>
            <person name="Hug L.A."/>
            <person name="Sharon I."/>
            <person name="Castelle C.J."/>
            <person name="Probst A.J."/>
            <person name="Thomas B.C."/>
            <person name="Singh A."/>
            <person name="Wilkins M.J."/>
            <person name="Karaoz U."/>
            <person name="Brodie E.L."/>
            <person name="Williams K.H."/>
            <person name="Hubbard S.S."/>
            <person name="Banfield J.F."/>
        </authorList>
    </citation>
    <scope>NUCLEOTIDE SEQUENCE [LARGE SCALE GENOMIC DNA]</scope>
</reference>
<dbReference type="Gene3D" id="1.10.760.10">
    <property type="entry name" value="Cytochrome c-like domain"/>
    <property type="match status" value="4"/>
</dbReference>
<keyword evidence="3 4" id="KW-0408">Iron</keyword>
<organism evidence="6 7">
    <name type="scientific">Candidatus Schekmanbacteria bacterium RBG_16_38_11</name>
    <dbReference type="NCBI Taxonomy" id="1817880"/>
    <lineage>
        <taxon>Bacteria</taxon>
        <taxon>Candidatus Schekmaniibacteriota</taxon>
    </lineage>
</organism>
<dbReference type="SUPFAM" id="SSF46626">
    <property type="entry name" value="Cytochrome c"/>
    <property type="match status" value="4"/>
</dbReference>
<keyword evidence="2 4" id="KW-0479">Metal-binding</keyword>
<dbReference type="PROSITE" id="PS51007">
    <property type="entry name" value="CYTC"/>
    <property type="match status" value="4"/>
</dbReference>
<proteinExistence type="predicted"/>
<name>A0A1F7RR52_9BACT</name>
<protein>
    <recommendedName>
        <fullName evidence="5">Cytochrome c domain-containing protein</fullName>
    </recommendedName>
</protein>
<feature type="domain" description="Cytochrome c" evidence="5">
    <location>
        <begin position="226"/>
        <end position="315"/>
    </location>
</feature>
<evidence type="ECO:0000256" key="4">
    <source>
        <dbReference type="PROSITE-ProRule" id="PRU00433"/>
    </source>
</evidence>
<dbReference type="Pfam" id="PF00034">
    <property type="entry name" value="Cytochrom_C"/>
    <property type="match status" value="4"/>
</dbReference>
<sequence>MRSLRKLIILNTSLIFLMVVLVAKSERSGICATGKYLLPGDAKKGWQTFFTKGCIKCHAVWGEGSRIGPNLGSTPSRHLTEAQIAAAMWNHAPTMWEKMSAKGIDFKGLRQEEMADIFAFLYFIRYMDEPGDQEKGKELLTTKKCSNCHAIQGKGGKIGPELTKWGAYANPILWAQMMWNHAPQMEEEMRSRGIAWPRFEGNEMVDIIVYIKSVSKSKDKIFLSPGDPKEGKTQFSKKGCSLCHSTEEGSKKIGPSLGKDLRRKEFFPRTITQVAGLMWNHSPQMWKEMKEKGLKRPELNPQEMADLIAYLFSLQYFDEPGDRIIGSKVFKEKYCIKCHTVNDKGGLKGPDLKKWSKQVSPISMAQAMWNHGPSMLGEMKKMGISWPKFEGKEIVDLMEYLRSLSH</sequence>